<dbReference type="AlphaFoldDB" id="A0A2T5HGZ6"/>
<evidence type="ECO:0000313" key="2">
    <source>
        <dbReference type="Proteomes" id="UP000244128"/>
    </source>
</evidence>
<reference evidence="1 2" key="1">
    <citation type="submission" date="2018-04" db="EMBL/GenBank/DDBJ databases">
        <title>Active sludge and wastewater microbial communities from Klosterneuburg, Austria.</title>
        <authorList>
            <person name="Wagner M."/>
        </authorList>
    </citation>
    <scope>NUCLEOTIDE SEQUENCE [LARGE SCALE GENOMIC DNA]</scope>
    <source>
        <strain evidence="1 2">Nm49</strain>
    </source>
</reference>
<evidence type="ECO:0000313" key="1">
    <source>
        <dbReference type="EMBL" id="PTQ70845.1"/>
    </source>
</evidence>
<gene>
    <name evidence="1" type="ORF">C8R26_13132</name>
</gene>
<proteinExistence type="predicted"/>
<dbReference type="RefSeq" id="WP_107804253.1">
    <property type="nucleotide sequence ID" value="NZ_QAOI01000031.1"/>
</dbReference>
<comment type="caution">
    <text evidence="1">The sequence shown here is derived from an EMBL/GenBank/DDBJ whole genome shotgun (WGS) entry which is preliminary data.</text>
</comment>
<accession>A0A2T5HGZ6</accession>
<dbReference type="Proteomes" id="UP000244128">
    <property type="component" value="Unassembled WGS sequence"/>
</dbReference>
<sequence>MSETLRVEIDVDETFRILRQLNRKAMQNAWRRTLRKTHVWIKGQVAKAVSKNSKIPQKVLRSRIYFFLKSYDTGKVWLGLNAVEAERLGYPRQTRSGITAGRFRFQSAWVMKRAAPDGPVYRRAGKARLPYERVRYDWADAGESAFRSVAALAEQRLLTILKQEVNYEIQKAIGAR</sequence>
<evidence type="ECO:0008006" key="3">
    <source>
        <dbReference type="Google" id="ProtNLM"/>
    </source>
</evidence>
<name>A0A2T5HGZ6_9PROT</name>
<protein>
    <recommendedName>
        <fullName evidence="3">Phage tail protein</fullName>
    </recommendedName>
</protein>
<organism evidence="1 2">
    <name type="scientific">Nitrosomonas oligotropha</name>
    <dbReference type="NCBI Taxonomy" id="42354"/>
    <lineage>
        <taxon>Bacteria</taxon>
        <taxon>Pseudomonadati</taxon>
        <taxon>Pseudomonadota</taxon>
        <taxon>Betaproteobacteria</taxon>
        <taxon>Nitrosomonadales</taxon>
        <taxon>Nitrosomonadaceae</taxon>
        <taxon>Nitrosomonas</taxon>
    </lineage>
</organism>
<dbReference type="EMBL" id="QAOI01000031">
    <property type="protein sequence ID" value="PTQ70845.1"/>
    <property type="molecule type" value="Genomic_DNA"/>
</dbReference>